<dbReference type="InterPro" id="IPR007065">
    <property type="entry name" value="HPP"/>
</dbReference>
<dbReference type="RefSeq" id="WP_266495840.1">
    <property type="nucleotide sequence ID" value="NZ_CP108036.1"/>
</dbReference>
<feature type="transmembrane region" description="Helical" evidence="2">
    <location>
        <begin position="156"/>
        <end position="174"/>
    </location>
</feature>
<dbReference type="GeneID" id="95494964"/>
<name>A0ABZ1Q4E0_9ACTN</name>
<feature type="transmembrane region" description="Helical" evidence="2">
    <location>
        <begin position="42"/>
        <end position="63"/>
    </location>
</feature>
<feature type="domain" description="HPP transmembrane region" evidence="3">
    <location>
        <begin position="46"/>
        <end position="176"/>
    </location>
</feature>
<reference evidence="4" key="1">
    <citation type="submission" date="2022-10" db="EMBL/GenBank/DDBJ databases">
        <title>The complete genomes of actinobacterial strains from the NBC collection.</title>
        <authorList>
            <person name="Joergensen T.S."/>
            <person name="Alvarez Arevalo M."/>
            <person name="Sterndorff E.B."/>
            <person name="Faurdal D."/>
            <person name="Vuksanovic O."/>
            <person name="Mourched A.-S."/>
            <person name="Charusanti P."/>
            <person name="Shaw S."/>
            <person name="Blin K."/>
            <person name="Weber T."/>
        </authorList>
    </citation>
    <scope>NUCLEOTIDE SEQUENCE</scope>
    <source>
        <strain evidence="4">NBC_00303</strain>
    </source>
</reference>
<feature type="region of interest" description="Disordered" evidence="1">
    <location>
        <begin position="1"/>
        <end position="33"/>
    </location>
</feature>
<evidence type="ECO:0000259" key="3">
    <source>
        <dbReference type="Pfam" id="PF04982"/>
    </source>
</evidence>
<keyword evidence="2" id="KW-0812">Transmembrane</keyword>
<dbReference type="Pfam" id="PF04982">
    <property type="entry name" value="TM_HPP"/>
    <property type="match status" value="1"/>
</dbReference>
<organism evidence="4 5">
    <name type="scientific">Streptomyces erythrochromogenes</name>
    <dbReference type="NCBI Taxonomy" id="285574"/>
    <lineage>
        <taxon>Bacteria</taxon>
        <taxon>Bacillati</taxon>
        <taxon>Actinomycetota</taxon>
        <taxon>Actinomycetes</taxon>
        <taxon>Kitasatosporales</taxon>
        <taxon>Streptomycetaceae</taxon>
        <taxon>Streptomyces</taxon>
    </lineage>
</organism>
<protein>
    <submittedName>
        <fullName evidence="4">HPP family protein</fullName>
    </submittedName>
</protein>
<keyword evidence="2" id="KW-0472">Membrane</keyword>
<dbReference type="PANTHER" id="PTHR33741:SF5">
    <property type="entry name" value="TRANSMEMBRANE PROTEIN DDB_G0269096-RELATED"/>
    <property type="match status" value="1"/>
</dbReference>
<evidence type="ECO:0000313" key="4">
    <source>
        <dbReference type="EMBL" id="WUN77546.1"/>
    </source>
</evidence>
<dbReference type="EMBL" id="CP108036">
    <property type="protein sequence ID" value="WUN77546.1"/>
    <property type="molecule type" value="Genomic_DNA"/>
</dbReference>
<keyword evidence="2" id="KW-1133">Transmembrane helix</keyword>
<dbReference type="PANTHER" id="PTHR33741">
    <property type="entry name" value="TRANSMEMBRANE PROTEIN DDB_G0269096-RELATED"/>
    <property type="match status" value="1"/>
</dbReference>
<dbReference type="Proteomes" id="UP001432312">
    <property type="component" value="Chromosome"/>
</dbReference>
<evidence type="ECO:0000256" key="1">
    <source>
        <dbReference type="SAM" id="MobiDB-lite"/>
    </source>
</evidence>
<sequence length="189" mass="18845">MDLDSVLTRRPSAGPEAPCGTTPPKGPGSGRLHRARAGAVAVLHRTGAVTAVLLALAAVGTMIGEPVLIPSLAASAAVLHHTPALPTAQPRTVVVAHLLGAGAGYAVLAAAPSAPWSAALAGGLTFAATTLARTPHSPACATAVVVVLQTPAPLRFVPLLFGATVVLVLGGVAASRTHPAAGRYPVRWW</sequence>
<proteinExistence type="predicted"/>
<evidence type="ECO:0000256" key="2">
    <source>
        <dbReference type="SAM" id="Phobius"/>
    </source>
</evidence>
<gene>
    <name evidence="4" type="ORF">OHA91_02970</name>
</gene>
<keyword evidence="5" id="KW-1185">Reference proteome</keyword>
<accession>A0ABZ1Q4E0</accession>
<evidence type="ECO:0000313" key="5">
    <source>
        <dbReference type="Proteomes" id="UP001432312"/>
    </source>
</evidence>
<dbReference type="InterPro" id="IPR058581">
    <property type="entry name" value="TM_HPP"/>
</dbReference>